<dbReference type="Pfam" id="PF01614">
    <property type="entry name" value="IclR_C"/>
    <property type="match status" value="1"/>
</dbReference>
<evidence type="ECO:0000313" key="8">
    <source>
        <dbReference type="EMBL" id="TSJ66757.1"/>
    </source>
</evidence>
<dbReference type="SUPFAM" id="SSF55781">
    <property type="entry name" value="GAF domain-like"/>
    <property type="match status" value="1"/>
</dbReference>
<dbReference type="OrthoDB" id="9791752at2"/>
<dbReference type="AlphaFoldDB" id="A0A556PQU9"/>
<accession>A0A556PQU9</accession>
<evidence type="ECO:0000256" key="3">
    <source>
        <dbReference type="ARBA" id="ARBA00023163"/>
    </source>
</evidence>
<protein>
    <recommendedName>
        <fullName evidence="5">Glycerol operon regulatory protein</fullName>
    </recommendedName>
</protein>
<evidence type="ECO:0000256" key="4">
    <source>
        <dbReference type="ARBA" id="ARBA00058938"/>
    </source>
</evidence>
<dbReference type="FunFam" id="1.10.10.10:FF:000056">
    <property type="entry name" value="IclR family transcriptional regulator"/>
    <property type="match status" value="1"/>
</dbReference>
<dbReference type="Pfam" id="PF09339">
    <property type="entry name" value="HTH_IclR"/>
    <property type="match status" value="1"/>
</dbReference>
<evidence type="ECO:0000313" key="9">
    <source>
        <dbReference type="Proteomes" id="UP000316425"/>
    </source>
</evidence>
<dbReference type="InterPro" id="IPR036388">
    <property type="entry name" value="WH-like_DNA-bd_sf"/>
</dbReference>
<dbReference type="Gene3D" id="1.10.10.10">
    <property type="entry name" value="Winged helix-like DNA-binding domain superfamily/Winged helix DNA-binding domain"/>
    <property type="match status" value="1"/>
</dbReference>
<comment type="caution">
    <text evidence="8">The sequence shown here is derived from an EMBL/GenBank/DDBJ whole genome shotgun (WGS) entry which is preliminary data.</text>
</comment>
<feature type="domain" description="HTH iclR-type" evidence="6">
    <location>
        <begin position="2"/>
        <end position="65"/>
    </location>
</feature>
<proteinExistence type="predicted"/>
<feature type="domain" description="IclR-ED" evidence="7">
    <location>
        <begin position="66"/>
        <end position="249"/>
    </location>
</feature>
<sequence>MNQSVIKALQLLKLFDEKHTEWTLKEIAETAKLPKATAYRLLSSLEQEDFLARDPEPNGKYRLGLRLLELGNLVADQLDIRKIAKPYMEELGEEINEAVHLVIQNDFHATYIEKVESNRAIRLYTQVGKSSPLYIGSGPKLLLAFMNKAEQDRIFMQEPLRSIKNGEPIDEEKLQHELALIKKQGFSISYGEQDEDTVGISYPIYNHHGKVISALTVSGLSQHFEGERFKEIKRKTQHTATQISIALGAPKK</sequence>
<dbReference type="Gene3D" id="3.30.450.40">
    <property type="match status" value="1"/>
</dbReference>
<evidence type="ECO:0000259" key="7">
    <source>
        <dbReference type="PROSITE" id="PS51078"/>
    </source>
</evidence>
<evidence type="ECO:0000256" key="5">
    <source>
        <dbReference type="ARBA" id="ARBA00070406"/>
    </source>
</evidence>
<keyword evidence="9" id="KW-1185">Reference proteome</keyword>
<comment type="function">
    <text evidence="4">May be an activator protein for the gylABX operon.</text>
</comment>
<organism evidence="8 9">
    <name type="scientific">Allobacillus salarius</name>
    <dbReference type="NCBI Taxonomy" id="1955272"/>
    <lineage>
        <taxon>Bacteria</taxon>
        <taxon>Bacillati</taxon>
        <taxon>Bacillota</taxon>
        <taxon>Bacilli</taxon>
        <taxon>Bacillales</taxon>
        <taxon>Bacillaceae</taxon>
        <taxon>Allobacillus</taxon>
    </lineage>
</organism>
<dbReference type="GO" id="GO:0045892">
    <property type="term" value="P:negative regulation of DNA-templated transcription"/>
    <property type="evidence" value="ECO:0007669"/>
    <property type="project" value="TreeGrafter"/>
</dbReference>
<evidence type="ECO:0000256" key="2">
    <source>
        <dbReference type="ARBA" id="ARBA00023125"/>
    </source>
</evidence>
<reference evidence="8 9" key="1">
    <citation type="submission" date="2019-07" db="EMBL/GenBank/DDBJ databases">
        <title>Allobacillus sp. nov. SKP isolated from shrimp paste of Euphausiacea.</title>
        <authorList>
            <person name="Kanchanasin P."/>
            <person name="Tanasupawat S."/>
            <person name="Shi W."/>
            <person name="Wu L."/>
            <person name="Ma J."/>
        </authorList>
    </citation>
    <scope>NUCLEOTIDE SEQUENCE [LARGE SCALE GENOMIC DNA]</scope>
    <source>
        <strain evidence="8 9">SKP4-8</strain>
    </source>
</reference>
<keyword evidence="2" id="KW-0238">DNA-binding</keyword>
<keyword evidence="1" id="KW-0805">Transcription regulation</keyword>
<dbReference type="InterPro" id="IPR005471">
    <property type="entry name" value="Tscrpt_reg_IclR_N"/>
</dbReference>
<keyword evidence="3" id="KW-0804">Transcription</keyword>
<dbReference type="GO" id="GO:0003700">
    <property type="term" value="F:DNA-binding transcription factor activity"/>
    <property type="evidence" value="ECO:0007669"/>
    <property type="project" value="TreeGrafter"/>
</dbReference>
<dbReference type="GO" id="GO:0003677">
    <property type="term" value="F:DNA binding"/>
    <property type="evidence" value="ECO:0007669"/>
    <property type="project" value="UniProtKB-KW"/>
</dbReference>
<dbReference type="InterPro" id="IPR036390">
    <property type="entry name" value="WH_DNA-bd_sf"/>
</dbReference>
<name>A0A556PQU9_9BACI</name>
<dbReference type="PANTHER" id="PTHR30136:SF24">
    <property type="entry name" value="HTH-TYPE TRANSCRIPTIONAL REPRESSOR ALLR"/>
    <property type="match status" value="1"/>
</dbReference>
<dbReference type="InterPro" id="IPR014757">
    <property type="entry name" value="Tscrpt_reg_IclR_C"/>
</dbReference>
<gene>
    <name evidence="8" type="ORF">FPQ13_03435</name>
</gene>
<evidence type="ECO:0000256" key="1">
    <source>
        <dbReference type="ARBA" id="ARBA00023015"/>
    </source>
</evidence>
<dbReference type="RefSeq" id="WP_144087920.1">
    <property type="nucleotide sequence ID" value="NZ_VMHE01000003.1"/>
</dbReference>
<dbReference type="SMART" id="SM00346">
    <property type="entry name" value="HTH_ICLR"/>
    <property type="match status" value="1"/>
</dbReference>
<evidence type="ECO:0000259" key="6">
    <source>
        <dbReference type="PROSITE" id="PS51077"/>
    </source>
</evidence>
<dbReference type="SUPFAM" id="SSF46785">
    <property type="entry name" value="Winged helix' DNA-binding domain"/>
    <property type="match status" value="1"/>
</dbReference>
<dbReference type="PROSITE" id="PS51078">
    <property type="entry name" value="ICLR_ED"/>
    <property type="match status" value="1"/>
</dbReference>
<dbReference type="InterPro" id="IPR050707">
    <property type="entry name" value="HTH_MetabolicPath_Reg"/>
</dbReference>
<dbReference type="EMBL" id="VMHE01000003">
    <property type="protein sequence ID" value="TSJ66757.1"/>
    <property type="molecule type" value="Genomic_DNA"/>
</dbReference>
<dbReference type="PANTHER" id="PTHR30136">
    <property type="entry name" value="HELIX-TURN-HELIX TRANSCRIPTIONAL REGULATOR, ICLR FAMILY"/>
    <property type="match status" value="1"/>
</dbReference>
<dbReference type="InterPro" id="IPR029016">
    <property type="entry name" value="GAF-like_dom_sf"/>
</dbReference>
<dbReference type="PROSITE" id="PS51077">
    <property type="entry name" value="HTH_ICLR"/>
    <property type="match status" value="1"/>
</dbReference>
<dbReference type="Proteomes" id="UP000316425">
    <property type="component" value="Unassembled WGS sequence"/>
</dbReference>